<evidence type="ECO:0000313" key="3">
    <source>
        <dbReference type="Proteomes" id="UP001620339"/>
    </source>
</evidence>
<accession>A0ABW8J2Y9</accession>
<dbReference type="Proteomes" id="UP001620339">
    <property type="component" value="Unassembled WGS sequence"/>
</dbReference>
<protein>
    <recommendedName>
        <fullName evidence="4">DUF1795 domain-containing protein</fullName>
    </recommendedName>
</protein>
<dbReference type="RefSeq" id="WP_404612503.1">
    <property type="nucleotide sequence ID" value="NZ_JADIKK010000008.1"/>
</dbReference>
<evidence type="ECO:0000313" key="2">
    <source>
        <dbReference type="EMBL" id="MFK2876658.1"/>
    </source>
</evidence>
<sequence>MPIHQRCSILLLFLAVSGMALADGDVSYAPPYCNFSVTVPGPAHVEDHVAPDGKHALQAVTNANEPPLFIAQCTTSEDGSAPPNLKERMKSLVGAAQSFGVRSIQTTTFKDERGEWAKGTGSVIVGGHLIHVTVMNVTGKSSLLYLMGGTETGEDQKRFDHMVKTVMVKAAK</sequence>
<proteinExistence type="predicted"/>
<feature type="chain" id="PRO_5046324155" description="DUF1795 domain-containing protein" evidence="1">
    <location>
        <begin position="23"/>
        <end position="172"/>
    </location>
</feature>
<gene>
    <name evidence="2" type="ORF">ISP25_06215</name>
</gene>
<organism evidence="2 3">
    <name type="scientific">Rhodanobacter hydrolyticus</name>
    <dbReference type="NCBI Taxonomy" id="2250595"/>
    <lineage>
        <taxon>Bacteria</taxon>
        <taxon>Pseudomonadati</taxon>
        <taxon>Pseudomonadota</taxon>
        <taxon>Gammaproteobacteria</taxon>
        <taxon>Lysobacterales</taxon>
        <taxon>Rhodanobacteraceae</taxon>
        <taxon>Rhodanobacter</taxon>
    </lineage>
</organism>
<evidence type="ECO:0000256" key="1">
    <source>
        <dbReference type="SAM" id="SignalP"/>
    </source>
</evidence>
<keyword evidence="1" id="KW-0732">Signal</keyword>
<name>A0ABW8J2Y9_9GAMM</name>
<feature type="signal peptide" evidence="1">
    <location>
        <begin position="1"/>
        <end position="22"/>
    </location>
</feature>
<dbReference type="EMBL" id="JADIKK010000008">
    <property type="protein sequence ID" value="MFK2876658.1"/>
    <property type="molecule type" value="Genomic_DNA"/>
</dbReference>
<evidence type="ECO:0008006" key="4">
    <source>
        <dbReference type="Google" id="ProtNLM"/>
    </source>
</evidence>
<reference evidence="2 3" key="1">
    <citation type="submission" date="2020-10" db="EMBL/GenBank/DDBJ databases">
        <title>Phylogeny of dyella-like bacteria.</title>
        <authorList>
            <person name="Fu J."/>
        </authorList>
    </citation>
    <scope>NUCLEOTIDE SEQUENCE [LARGE SCALE GENOMIC DNA]</scope>
    <source>
        <strain evidence="2 3">KACC 19113</strain>
    </source>
</reference>
<comment type="caution">
    <text evidence="2">The sequence shown here is derived from an EMBL/GenBank/DDBJ whole genome shotgun (WGS) entry which is preliminary data.</text>
</comment>
<keyword evidence="3" id="KW-1185">Reference proteome</keyword>